<organism evidence="2 3">
    <name type="scientific">Arcobacter venerupis</name>
    <dbReference type="NCBI Taxonomy" id="1054033"/>
    <lineage>
        <taxon>Bacteria</taxon>
        <taxon>Pseudomonadati</taxon>
        <taxon>Campylobacterota</taxon>
        <taxon>Epsilonproteobacteria</taxon>
        <taxon>Campylobacterales</taxon>
        <taxon>Arcobacteraceae</taxon>
        <taxon>Arcobacter</taxon>
    </lineage>
</organism>
<evidence type="ECO:0000256" key="1">
    <source>
        <dbReference type="SAM" id="Phobius"/>
    </source>
</evidence>
<keyword evidence="1" id="KW-0812">Transmembrane</keyword>
<name>A0AAE7E4Q9_9BACT</name>
<sequence>MKNFRYKKYVPNELGKIIFFEDLIPKKVLRQQFLSNLFTLFFSIFGLVICILMFSHFIISNDLFGLFSALLFSPFFFYLYKAILNFFIIEIGVVCDKGIMILHLRSDDKLIKNRIFYFDTKYEIKIQERRNFHIAGRYRYTYDKICTFFDKNKKIFQLGYSFVDNRKSSKKEFFDNSVLAFETFRITRR</sequence>
<gene>
    <name evidence="2" type="ORF">AVENP_3110</name>
</gene>
<dbReference type="KEGG" id="avp:AVENP_3110"/>
<dbReference type="EMBL" id="CP053840">
    <property type="protein sequence ID" value="QKF68573.1"/>
    <property type="molecule type" value="Genomic_DNA"/>
</dbReference>
<dbReference type="AlphaFoldDB" id="A0AAE7E4Q9"/>
<evidence type="ECO:0000313" key="2">
    <source>
        <dbReference type="EMBL" id="QKF68573.1"/>
    </source>
</evidence>
<proteinExistence type="predicted"/>
<evidence type="ECO:0000313" key="3">
    <source>
        <dbReference type="Proteomes" id="UP000503482"/>
    </source>
</evidence>
<keyword evidence="3" id="KW-1185">Reference proteome</keyword>
<feature type="transmembrane region" description="Helical" evidence="1">
    <location>
        <begin position="33"/>
        <end position="57"/>
    </location>
</feature>
<protein>
    <submittedName>
        <fullName evidence="2">Membrane protein</fullName>
    </submittedName>
</protein>
<keyword evidence="1" id="KW-1133">Transmembrane helix</keyword>
<dbReference type="RefSeq" id="WP_128359848.1">
    <property type="nucleotide sequence ID" value="NZ_CP053840.1"/>
</dbReference>
<dbReference type="Proteomes" id="UP000503482">
    <property type="component" value="Chromosome"/>
</dbReference>
<reference evidence="2 3" key="1">
    <citation type="submission" date="2020-05" db="EMBL/GenBank/DDBJ databases">
        <title>Complete genome sequencing of Campylobacter and Arcobacter type strains.</title>
        <authorList>
            <person name="Miller W.G."/>
            <person name="Yee E."/>
        </authorList>
    </citation>
    <scope>NUCLEOTIDE SEQUENCE [LARGE SCALE GENOMIC DNA]</scope>
    <source>
        <strain evidence="2 3">LMG 26156</strain>
    </source>
</reference>
<feature type="transmembrane region" description="Helical" evidence="1">
    <location>
        <begin position="63"/>
        <end position="80"/>
    </location>
</feature>
<keyword evidence="1" id="KW-0472">Membrane</keyword>
<accession>A0AAE7E4Q9</accession>